<comment type="caution">
    <text evidence="1">The sequence shown here is derived from an EMBL/GenBank/DDBJ whole genome shotgun (WGS) entry which is preliminary data.</text>
</comment>
<gene>
    <name evidence="1" type="ORF">L323_20020</name>
</gene>
<dbReference type="PATRIC" id="fig|1330534.3.peg.3977"/>
<organism evidence="1 2">
    <name type="scientific">Ruminiclostridium papyrosolvens C7</name>
    <dbReference type="NCBI Taxonomy" id="1330534"/>
    <lineage>
        <taxon>Bacteria</taxon>
        <taxon>Bacillati</taxon>
        <taxon>Bacillota</taxon>
        <taxon>Clostridia</taxon>
        <taxon>Eubacteriales</taxon>
        <taxon>Oscillospiraceae</taxon>
        <taxon>Ruminiclostridium</taxon>
    </lineage>
</organism>
<evidence type="ECO:0000313" key="1">
    <source>
        <dbReference type="EMBL" id="EPR07788.1"/>
    </source>
</evidence>
<accession>U4QWV4</accession>
<dbReference type="RefSeq" id="WP_020817353.1">
    <property type="nucleotide sequence ID" value="NZ_ATAY01000098.1"/>
</dbReference>
<proteinExistence type="predicted"/>
<dbReference type="STRING" id="1330534.L323_20020"/>
<dbReference type="EMBL" id="ATAY01000098">
    <property type="protein sequence ID" value="EPR07788.1"/>
    <property type="molecule type" value="Genomic_DNA"/>
</dbReference>
<dbReference type="AlphaFoldDB" id="U4QWV4"/>
<dbReference type="Proteomes" id="UP000016860">
    <property type="component" value="Unassembled WGS sequence"/>
</dbReference>
<name>U4QWV4_9FIRM</name>
<protein>
    <submittedName>
        <fullName evidence="1">Uncharacterized protein</fullName>
    </submittedName>
</protein>
<sequence length="80" mass="9475">MKTTLQYLLERKDLAWHNRLCYSMTYEMDTPKEGYRNEHSEAVRDCEIVEELITMVKAKEAEEAELQGIRLLDKGYSPVY</sequence>
<evidence type="ECO:0000313" key="2">
    <source>
        <dbReference type="Proteomes" id="UP000016860"/>
    </source>
</evidence>
<reference evidence="1 2" key="1">
    <citation type="journal article" date="2013" name="Genome Announc.">
        <title>Draft Genome Sequence of the Cellulolytic Bacterium Clostridium papyrosolvens C7 (ATCC 700395).</title>
        <authorList>
            <person name="Zepeda V."/>
            <person name="Dassa B."/>
            <person name="Borovok I."/>
            <person name="Lamed R."/>
            <person name="Bayer E.A."/>
            <person name="Cate J.H."/>
        </authorList>
    </citation>
    <scope>NUCLEOTIDE SEQUENCE [LARGE SCALE GENOMIC DNA]</scope>
    <source>
        <strain evidence="1 2">C7</strain>
    </source>
</reference>